<dbReference type="SUPFAM" id="SSF53474">
    <property type="entry name" value="alpha/beta-Hydrolases"/>
    <property type="match status" value="1"/>
</dbReference>
<dbReference type="Pfam" id="PF20248">
    <property type="entry name" value="DUF6603"/>
    <property type="match status" value="1"/>
</dbReference>
<dbReference type="Proteomes" id="UP000239209">
    <property type="component" value="Unassembled WGS sequence"/>
</dbReference>
<gene>
    <name evidence="3" type="ORF">CLV70_12216</name>
</gene>
<dbReference type="Gene3D" id="3.40.50.1820">
    <property type="entry name" value="alpha/beta hydrolase"/>
    <property type="match status" value="1"/>
</dbReference>
<protein>
    <recommendedName>
        <fullName evidence="2">DUF6603 domain-containing protein</fullName>
    </recommendedName>
</protein>
<dbReference type="EMBL" id="PVZG01000022">
    <property type="protein sequence ID" value="PRY20777.1"/>
    <property type="molecule type" value="Genomic_DNA"/>
</dbReference>
<keyword evidence="1" id="KW-1133">Transmembrane helix</keyword>
<evidence type="ECO:0000313" key="3">
    <source>
        <dbReference type="EMBL" id="PRY20777.1"/>
    </source>
</evidence>
<keyword evidence="1" id="KW-0812">Transmembrane</keyword>
<accession>A0A2T0RI23</accession>
<dbReference type="RefSeq" id="WP_106130435.1">
    <property type="nucleotide sequence ID" value="NZ_PVZG01000022.1"/>
</dbReference>
<reference evidence="3 4" key="1">
    <citation type="submission" date="2018-03" db="EMBL/GenBank/DDBJ databases">
        <title>Genomic Encyclopedia of Archaeal and Bacterial Type Strains, Phase II (KMG-II): from individual species to whole genera.</title>
        <authorList>
            <person name="Goeker M."/>
        </authorList>
    </citation>
    <scope>NUCLEOTIDE SEQUENCE [LARGE SCALE GENOMIC DNA]</scope>
    <source>
        <strain evidence="3 4">DSM 45348</strain>
    </source>
</reference>
<dbReference type="InterPro" id="IPR029058">
    <property type="entry name" value="AB_hydrolase_fold"/>
</dbReference>
<feature type="domain" description="DUF6603" evidence="2">
    <location>
        <begin position="2010"/>
        <end position="2565"/>
    </location>
</feature>
<sequence>MALSMGADPRLTSVLRAIGLLDAAGQIDPQWFDHPIESLGRCLSDPGQRSAVLALLGDALPPEPGPWQADGSSWHPVLAANPVGNVYLTVSGTVLGLAARAKGPWTGTPGVDLAVRLPLVDADGDAVRAVAATEDGPLEVALRVTLGAGIIPEAIEVRVAVDAANGVRVRVILEQSGQPPAVLDPAHLDRGAVDAVQMLILALLGHETAVDPRIRRLVEHLPGAFGLDDAVLTPMPVTDPASIRPWLAGIAADPATLRAWFRHLAGLLGGLPLDRDDPAIAGAGTAAEPFRATLVDLGGDIAVALTLGATRDAPPALLVGTEISVPLGGARLTAAATLASLPLAGDAPAGVLPAVRVTVSAPVAGGHVDGGATWDGRQVRPLLGLRAVTVGGTPRTMDLSSADAVVEAVTDQVAIAVRAATGEAGPGQSLLALAGLADPTGTVGWQHRLGAALFSGDPLAAIAGMHRAALDDDWAPLFAELAALAGLTAEPGGAGLPGAPWRAVITGNDDLTLELVAWDDRSPDTPAGAHQLRIGLRIGAVAGPLELTLTSEVLAFDLGPSATNARFSGAQRLRASVRELPALDAGDGSSVAAQAVVLTAGWRPDASLSAGVEIRDLAIGELDPVTVRLPPGPLDRTRPDLGLGLPEEAVPELVGLLAVRALRWWGTDSAAYALAGLLGLHADLPGLPSDWPRLLPGTAAGLLSALDDPRAALATHLRTVASGHSRTGEPFLPAALRWLSALLTGTAPTGPGAAPGPGPAVTGRGSDADPWAVPLLGADVDLLLWLDPPPAPGPSLVEAATDGETLLRRLAAAVDPPALRGRDPGRAGEALDRLDAWLAAGDGLVPYASATAVPAGWTVGTAATCPHDALPTDPAVVAQVVAQLRAWGAGPACPVLLIGGDAAGWSALIGVLEPGRDPDADTDPSVPAVCRVVPAPDARTAIGPVLAAAGAARLVLAGHGPAGVLARTIAAENPARVRGVVTLGAPHAGSSLLPLTDPEVADAARLARQLIPGDALSMLATRLDGGPFHNGRPAPPESFAGMPPTGAEPVPGLAIGSRVGSGLVRRLAAAHAQDPAAPAVAPSHLGVGVRVPAGTAPGRPGDLTVDGHVRVDALRVRVGTGPEPGRPAQRISVHAWAGRAGGWLIGGPGPGVAVRARLAELAVVAGRDATGGVALSTVAVAHEAGPAGITTDRAELADLADGELRDFLLRLGTAPGPLLAERMPDLLTLVLPALGARSTGDGGWELALPAGAVLAVTPGPWTVHARTTAAAGLPIEVDAALGLPGFAATVTAGVTVGGLRVRWSSASGTLSAALEPWLPEVVLLPAPPPAVLADAVLAALPGVLTSAAIALVVQPALGDGARALPLDRLISAPAAWLRRPAALGRTDGPGFDAAAVAELIDLVVTAIGGLPGGLTLTARAAAGDAVDLRLAGTVALDAATITIDLGLAAGPAGVRPSGLVGVGVTLPGDWGAVTVEAGLAAEGLVLAIVLDTGDRIDLLPRFGGLGAVAAAGARLLPRVLQELVDELRPPVGDPEGLLRAVLALATGLDVYADDSEGFTAPERAERLAAMLDPGWWAARAADPAQVAEIVAGMAGMFGPPPLLPLPAGQLRAEDGTVVWTVQPPGIGTVTVRLGWTAAGPVLTVGAAGVRIGPVVLDEFAAGVAPGPHADLTLHLEVDGLFAPIRPAVRAEVDAGRFAVAVLPLGADAAGDLSLTLAPVPALAATPEAALLLVERWGLPIAAELLLRAVDGAAPGGRPEPLLRRPLWQDGPTAEAVLVASGLVTTTAGGLRAARPLPEPGGAVLRALQAAATGIAIQVVPGQLEVALISEPATGGSRTGLRLRGRADIEAGELTVRLRFGDASWLTDADRGVTVWLLEPDPTPGAALPLRLTAALRVAGFGMLLSRTDGEPLTDGVVVLGAAGGLLFLEAEFLGADRAPAVTVGGLGAALEVQRAFVNVAGEDADSFIAKVLPPQLAAPFDLAVIYRDGALRIEGGGGEPGRLELAVPLDLDLAVIRITELLLALQTGTGGVSIEAALSGGADVGPVHAVVKRVGLIAAFRPEGPQLRFRPPDMVGLSIDSPSLRLGGFLLVDEPRGRYIGAIEISLLGKFEISAVGLITTKNPDGTPGFSLLFIISIIFPTPIALGYGFFFAGAGGMLGLNRSVDLDRLRDGLRTGAADSILFPTDVVRRADAIVRDLEAVFPVAPGQFLVGPMALITWGVPALISIKLGIILELGARVKVAVLGAVRAALPDPGSAVLDLKAAFLGTVDVAAGLLTFDAAIYDSYLGTGDLKFTFEGDIAVRLSWGAQPDFVMSVGGFHPTYKPAAHLRLPTMRRISISLLRDNPRLTLATYFAITSNTVQFGARLSFYLGVSGFSVEGDFGFDVLFQFSPFRFDAHAWAHLAVKAGGSVLLCLTLDFTLRGPAPWIARGTASFSILFFSVSVEFEATFGDTVLDTMPGIALLPRLIEELGRPENWTGALAAGATSVVSLLAVPSTVIDAGGSLTVSQRVLPLGTDVTLFGTSKPTDLRRLDLLGLDVGDDPAGSEPVTDAFSPAAFQEMSDSDKLRAPAFERRPAGARVTSGARLHTTHTVVRPAKFDLIVVDADDTTVTVARPLDAATLGRQVRGAAAARSPAAKRRRLDAETASVLAAGEPADAYAVTSLGDLRPLTATGGPATPGSPEARLPRSEAEQLAAALDNAGFDVQVVPAAQVEVPVR</sequence>
<name>A0A2T0RI23_9ACTN</name>
<proteinExistence type="predicted"/>
<keyword evidence="1" id="KW-0472">Membrane</keyword>
<comment type="caution">
    <text evidence="3">The sequence shown here is derived from an EMBL/GenBank/DDBJ whole genome shotgun (WGS) entry which is preliminary data.</text>
</comment>
<dbReference type="InterPro" id="IPR046538">
    <property type="entry name" value="DUF6603"/>
</dbReference>
<feature type="transmembrane region" description="Helical" evidence="1">
    <location>
        <begin position="2132"/>
        <end position="2161"/>
    </location>
</feature>
<evidence type="ECO:0000259" key="2">
    <source>
        <dbReference type="Pfam" id="PF20248"/>
    </source>
</evidence>
<evidence type="ECO:0000256" key="1">
    <source>
        <dbReference type="SAM" id="Phobius"/>
    </source>
</evidence>
<keyword evidence="4" id="KW-1185">Reference proteome</keyword>
<dbReference type="OrthoDB" id="535891at2"/>
<organism evidence="3 4">
    <name type="scientific">Pseudosporangium ferrugineum</name>
    <dbReference type="NCBI Taxonomy" id="439699"/>
    <lineage>
        <taxon>Bacteria</taxon>
        <taxon>Bacillati</taxon>
        <taxon>Actinomycetota</taxon>
        <taxon>Actinomycetes</taxon>
        <taxon>Micromonosporales</taxon>
        <taxon>Micromonosporaceae</taxon>
        <taxon>Pseudosporangium</taxon>
    </lineage>
</organism>
<evidence type="ECO:0000313" key="4">
    <source>
        <dbReference type="Proteomes" id="UP000239209"/>
    </source>
</evidence>